<evidence type="ECO:0000256" key="3">
    <source>
        <dbReference type="ARBA" id="ARBA00023015"/>
    </source>
</evidence>
<dbReference type="InterPro" id="IPR002078">
    <property type="entry name" value="Sigma_54_int"/>
</dbReference>
<dbReference type="Pfam" id="PF25601">
    <property type="entry name" value="AAA_lid_14"/>
    <property type="match status" value="1"/>
</dbReference>
<gene>
    <name evidence="6" type="ORF">ACFL27_27700</name>
</gene>
<keyword evidence="4" id="KW-0804">Transcription</keyword>
<evidence type="ECO:0000313" key="6">
    <source>
        <dbReference type="EMBL" id="MFC1853987.1"/>
    </source>
</evidence>
<reference evidence="6 7" key="1">
    <citation type="submission" date="2024-09" db="EMBL/GenBank/DDBJ databases">
        <title>Laminarin stimulates single cell rates of sulfate reduction while oxygen inhibits transcriptomic activity in coastal marine sediment.</title>
        <authorList>
            <person name="Lindsay M."/>
            <person name="Orcutt B."/>
            <person name="Emerson D."/>
            <person name="Stepanauskas R."/>
            <person name="D'Angelo T."/>
        </authorList>
    </citation>
    <scope>NUCLEOTIDE SEQUENCE [LARGE SCALE GENOMIC DNA]</scope>
    <source>
        <strain evidence="6">SAG AM-311-K15</strain>
    </source>
</reference>
<dbReference type="Pfam" id="PF02954">
    <property type="entry name" value="HTH_8"/>
    <property type="match status" value="1"/>
</dbReference>
<dbReference type="Proteomes" id="UP001594351">
    <property type="component" value="Unassembled WGS sequence"/>
</dbReference>
<keyword evidence="1" id="KW-0547">Nucleotide-binding</keyword>
<evidence type="ECO:0000256" key="4">
    <source>
        <dbReference type="ARBA" id="ARBA00023163"/>
    </source>
</evidence>
<dbReference type="PRINTS" id="PR01590">
    <property type="entry name" value="HTHFIS"/>
</dbReference>
<dbReference type="InterPro" id="IPR025944">
    <property type="entry name" value="Sigma_54_int_dom_CS"/>
</dbReference>
<accession>A0ABV6Z6C2</accession>
<dbReference type="PROSITE" id="PS50045">
    <property type="entry name" value="SIGMA54_INTERACT_4"/>
    <property type="match status" value="1"/>
</dbReference>
<proteinExistence type="predicted"/>
<evidence type="ECO:0000313" key="7">
    <source>
        <dbReference type="Proteomes" id="UP001594351"/>
    </source>
</evidence>
<protein>
    <submittedName>
        <fullName evidence="6">Helix-turn-helix domain-containing protein</fullName>
    </submittedName>
</protein>
<keyword evidence="2" id="KW-0067">ATP-binding</keyword>
<dbReference type="PANTHER" id="PTHR32071:SF74">
    <property type="entry name" value="TRANSCRIPTIONAL ACTIVATOR ROCR"/>
    <property type="match status" value="1"/>
</dbReference>
<organism evidence="6 7">
    <name type="scientific">candidate division CSSED10-310 bacterium</name>
    <dbReference type="NCBI Taxonomy" id="2855610"/>
    <lineage>
        <taxon>Bacteria</taxon>
        <taxon>Bacteria division CSSED10-310</taxon>
    </lineage>
</organism>
<dbReference type="EMBL" id="JBHPBY010000671">
    <property type="protein sequence ID" value="MFC1853987.1"/>
    <property type="molecule type" value="Genomic_DNA"/>
</dbReference>
<name>A0ABV6Z6C2_UNCC1</name>
<comment type="caution">
    <text evidence="6">The sequence shown here is derived from an EMBL/GenBank/DDBJ whole genome shotgun (WGS) entry which is preliminary data.</text>
</comment>
<dbReference type="PROSITE" id="PS00688">
    <property type="entry name" value="SIGMA54_INTERACT_3"/>
    <property type="match status" value="1"/>
</dbReference>
<dbReference type="Gene3D" id="1.10.8.60">
    <property type="match status" value="1"/>
</dbReference>
<dbReference type="PANTHER" id="PTHR32071">
    <property type="entry name" value="TRANSCRIPTIONAL REGULATORY PROTEIN"/>
    <property type="match status" value="1"/>
</dbReference>
<dbReference type="InterPro" id="IPR002197">
    <property type="entry name" value="HTH_Fis"/>
</dbReference>
<dbReference type="InterPro" id="IPR058031">
    <property type="entry name" value="AAA_lid_NorR"/>
</dbReference>
<feature type="non-terminal residue" evidence="6">
    <location>
        <position position="1"/>
    </location>
</feature>
<keyword evidence="7" id="KW-1185">Reference proteome</keyword>
<evidence type="ECO:0000256" key="2">
    <source>
        <dbReference type="ARBA" id="ARBA00022840"/>
    </source>
</evidence>
<evidence type="ECO:0000259" key="5">
    <source>
        <dbReference type="PROSITE" id="PS50045"/>
    </source>
</evidence>
<keyword evidence="3" id="KW-0805">Transcription regulation</keyword>
<dbReference type="Gene3D" id="1.10.10.60">
    <property type="entry name" value="Homeodomain-like"/>
    <property type="match status" value="1"/>
</dbReference>
<evidence type="ECO:0000256" key="1">
    <source>
        <dbReference type="ARBA" id="ARBA00022741"/>
    </source>
</evidence>
<dbReference type="InterPro" id="IPR009057">
    <property type="entry name" value="Homeodomain-like_sf"/>
</dbReference>
<dbReference type="SUPFAM" id="SSF46689">
    <property type="entry name" value="Homeodomain-like"/>
    <property type="match status" value="1"/>
</dbReference>
<feature type="domain" description="Sigma-54 factor interaction" evidence="5">
    <location>
        <begin position="1"/>
        <end position="34"/>
    </location>
</feature>
<sequence>NIQKIKDEVRSIFMNYSWPGNIRELENVMERSILLSETTIITVNELPPNIVKGSYSPTAKAVTEKPHTMKDAVKKQTQMVERSMITAILKETNGNITKAAKKLGISRKSLQTKMKDYELRKD</sequence>